<dbReference type="Gramene" id="TraesWEE_scaffold_040640_01G000200.1">
    <property type="protein sequence ID" value="TraesWEE_scaffold_040640_01G000200.1"/>
    <property type="gene ID" value="TraesWEE_scaffold_040640_01G000200"/>
</dbReference>
<dbReference type="EnsemblPlants" id="TraesCS3B02G117100.1">
    <property type="protein sequence ID" value="TraesCS3B02G117100.1.cds1"/>
    <property type="gene ID" value="TraesCS3B02G117100"/>
</dbReference>
<dbReference type="Gramene" id="TraesCAD_scaffold_017582_01G000200.1">
    <property type="protein sequence ID" value="TraesCAD_scaffold_017582_01G000200.1"/>
    <property type="gene ID" value="TraesCAD_scaffold_017582_01G000200"/>
</dbReference>
<proteinExistence type="predicted"/>
<dbReference type="Gramene" id="TraesARI3B03G01600460.1">
    <property type="protein sequence ID" value="TraesARI3B03G01600460.1.CDS1"/>
    <property type="gene ID" value="TraesARI3B03G01600460"/>
</dbReference>
<evidence type="ECO:0000313" key="2">
    <source>
        <dbReference type="Proteomes" id="UP000019116"/>
    </source>
</evidence>
<dbReference type="Gramene" id="TraesCS3B03G0267500.1">
    <property type="protein sequence ID" value="TraesCS3B03G0267500.1.CDS1"/>
    <property type="gene ID" value="TraesCS3B03G0267500"/>
</dbReference>
<dbReference type="Gramene" id="TraesRN3B0100265200.1">
    <property type="protein sequence ID" value="TraesRN3B0100265200.1"/>
    <property type="gene ID" value="TraesRN3B0100265200"/>
</dbReference>
<dbReference type="Gramene" id="TraesMAC3B03G01575140.1">
    <property type="protein sequence ID" value="TraesMAC3B03G01575140.1.CDS1"/>
    <property type="gene ID" value="TraesMAC3B03G01575140"/>
</dbReference>
<sequence length="126" mass="13779">MVPERRSISPMSGKDALLASLLWNRDRLDGGGGEWSCKPSAVDNFYGREEVLCIGAAMDALVEQGRCAGWRGAALTQRRRSWEIRKQARCQVGKKTELTTVAHCCVSAAAVVVVVWRGSGRRCEVA</sequence>
<reference evidence="1" key="2">
    <citation type="submission" date="2018-10" db="UniProtKB">
        <authorList>
            <consortium name="EnsemblPlants"/>
        </authorList>
    </citation>
    <scope>IDENTIFICATION</scope>
</reference>
<dbReference type="Gramene" id="TraesSYM3B03G01598960.1">
    <property type="protein sequence ID" value="TraesSYM3B03G01598960.1.CDS1"/>
    <property type="gene ID" value="TraesSYM3B03G01598960"/>
</dbReference>
<dbReference type="Proteomes" id="UP000019116">
    <property type="component" value="Chromosome 3B"/>
</dbReference>
<dbReference type="Gramene" id="TraesCLE_scaffold_064390_01G000100.1">
    <property type="protein sequence ID" value="TraesCLE_scaffold_064390_01G000100.1"/>
    <property type="gene ID" value="TraesCLE_scaffold_064390_01G000100"/>
</dbReference>
<dbReference type="OMA" id="SWEIRNQ"/>
<dbReference type="Gramene" id="TraesLDM3B03G01575870.1">
    <property type="protein sequence ID" value="TraesLDM3B03G01575870.1.CDS1"/>
    <property type="gene ID" value="TraesLDM3B03G01575870"/>
</dbReference>
<dbReference type="Gramene" id="TraesSTA3B03G01567980.1">
    <property type="protein sequence ID" value="TraesSTA3B03G01567980.1.CDS1"/>
    <property type="gene ID" value="TraesSTA3B03G01567980"/>
</dbReference>
<reference evidence="1" key="1">
    <citation type="submission" date="2018-08" db="EMBL/GenBank/DDBJ databases">
        <authorList>
            <person name="Rossello M."/>
        </authorList>
    </citation>
    <scope>NUCLEOTIDE SEQUENCE [LARGE SCALE GENOMIC DNA]</scope>
    <source>
        <strain evidence="1">cv. Chinese Spring</strain>
    </source>
</reference>
<dbReference type="Gramene" id="TraesJUL3B03G01589420.1">
    <property type="protein sequence ID" value="TraesJUL3B03G01589420.1.CDS1"/>
    <property type="gene ID" value="TraesJUL3B03G01589420"/>
</dbReference>
<dbReference type="Gramene" id="TraesLAC3B03G01517400.1">
    <property type="protein sequence ID" value="TraesLAC3B03G01517400.1.CDS1"/>
    <property type="gene ID" value="TraesLAC3B03G01517400"/>
</dbReference>
<protein>
    <submittedName>
        <fullName evidence="1">Uncharacterized protein</fullName>
    </submittedName>
</protein>
<dbReference type="Gramene" id="TraesJAG3B03G01584630.1">
    <property type="protein sequence ID" value="TraesJAG3B03G01584630.1.CDS1"/>
    <property type="gene ID" value="TraesJAG3B03G01584630"/>
</dbReference>
<keyword evidence="2" id="KW-1185">Reference proteome</keyword>
<organism evidence="1">
    <name type="scientific">Triticum aestivum</name>
    <name type="common">Wheat</name>
    <dbReference type="NCBI Taxonomy" id="4565"/>
    <lineage>
        <taxon>Eukaryota</taxon>
        <taxon>Viridiplantae</taxon>
        <taxon>Streptophyta</taxon>
        <taxon>Embryophyta</taxon>
        <taxon>Tracheophyta</taxon>
        <taxon>Spermatophyta</taxon>
        <taxon>Magnoliopsida</taxon>
        <taxon>Liliopsida</taxon>
        <taxon>Poales</taxon>
        <taxon>Poaceae</taxon>
        <taxon>BOP clade</taxon>
        <taxon>Pooideae</taxon>
        <taxon>Triticodae</taxon>
        <taxon>Triticeae</taxon>
        <taxon>Triticinae</taxon>
        <taxon>Triticum</taxon>
    </lineage>
</organism>
<dbReference type="Gramene" id="TraesPARA_EIv1.0_1020200.1">
    <property type="protein sequence ID" value="TraesPARA_EIv1.0_1020200.1.CDS1"/>
    <property type="gene ID" value="TraesPARA_EIv1.0_1020200"/>
</dbReference>
<accession>A0A3B6FHL1</accession>
<dbReference type="AlphaFoldDB" id="A0A3B6FHL1"/>
<dbReference type="Gramene" id="TraesNOR3B03G01598290.1">
    <property type="protein sequence ID" value="TraesNOR3B03G01598290.1.CDS1"/>
    <property type="gene ID" value="TraesNOR3B03G01598290"/>
</dbReference>
<dbReference type="Gramene" id="TraesCS3B02G117100.1">
    <property type="protein sequence ID" value="TraesCS3B02G117100.1.cds1"/>
    <property type="gene ID" value="TraesCS3B02G117100"/>
</dbReference>
<evidence type="ECO:0000313" key="1">
    <source>
        <dbReference type="EnsemblPlants" id="TraesCS3B02G117100.1.cds1"/>
    </source>
</evidence>
<dbReference type="Gramene" id="TraesROB_scaffold_015295_01G000100.1">
    <property type="protein sequence ID" value="TraesROB_scaffold_015295_01G000100.1"/>
    <property type="gene ID" value="TraesROB_scaffold_015295_01G000100"/>
</dbReference>
<name>A0A3B6FHL1_WHEAT</name>